<dbReference type="GO" id="GO:0003677">
    <property type="term" value="F:DNA binding"/>
    <property type="evidence" value="ECO:0007669"/>
    <property type="project" value="InterPro"/>
</dbReference>
<proteinExistence type="predicted"/>
<dbReference type="EMBL" id="QSSN01000022">
    <property type="protein sequence ID" value="RGL83822.1"/>
    <property type="molecule type" value="Genomic_DNA"/>
</dbReference>
<name>A0A3E4SZP8_PHOVU</name>
<dbReference type="Pfam" id="PF01548">
    <property type="entry name" value="DEDD_Tnp_IS110"/>
    <property type="match status" value="1"/>
</dbReference>
<evidence type="ECO:0000313" key="4">
    <source>
        <dbReference type="EMBL" id="RGL83822.1"/>
    </source>
</evidence>
<dbReference type="GO" id="GO:0006313">
    <property type="term" value="P:DNA transposition"/>
    <property type="evidence" value="ECO:0007669"/>
    <property type="project" value="InterPro"/>
</dbReference>
<comment type="caution">
    <text evidence="4">The sequence shown here is derived from an EMBL/GenBank/DDBJ whole genome shotgun (WGS) entry which is preliminary data.</text>
</comment>
<dbReference type="RefSeq" id="WP_117678397.1">
    <property type="nucleotide sequence ID" value="NZ_QSSN01000022.1"/>
</dbReference>
<feature type="coiled-coil region" evidence="1">
    <location>
        <begin position="178"/>
        <end position="205"/>
    </location>
</feature>
<dbReference type="AlphaFoldDB" id="A0A3E4SZP8"/>
<evidence type="ECO:0000313" key="5">
    <source>
        <dbReference type="Proteomes" id="UP000261278"/>
    </source>
</evidence>
<accession>A0A3E4SZP8</accession>
<sequence length="350" mass="40463">MDKELYIGVDVSKQTLDLAYYDGESIDWKKAHIKVSNNNAGFKKIGSWVAKVSKGVDIVLFCMEYTGLYTQNFRLWLEEKHYIYRMVEPRKMHRFEPDLDDGLRSLDRIKTDELDSFRIAIYCEQNHRKILRNPSKLPPPVYFKLKRLLAERKQTVKQSVLYKQQLHDICAYDTDLSVERKNGQLKTLNDALKGIDNEIDMYIKEDADISKNFSLLTSIPGIGRVVALETIVLTENFMAIDNPRKYACYIGVAPFKKESGTSVRKGSSVSKKGFKQAKADLSIACLVCMQHIPNIRDYWERKRKEKCSGIVFNAIKFKMILRMFAVIKRGTPYVETDNYRNGKNKQPGVN</sequence>
<evidence type="ECO:0000259" key="3">
    <source>
        <dbReference type="Pfam" id="PF02371"/>
    </source>
</evidence>
<dbReference type="GO" id="GO:0004803">
    <property type="term" value="F:transposase activity"/>
    <property type="evidence" value="ECO:0007669"/>
    <property type="project" value="InterPro"/>
</dbReference>
<feature type="domain" description="Transposase IS110-like N-terminal" evidence="2">
    <location>
        <begin position="7"/>
        <end position="168"/>
    </location>
</feature>
<protein>
    <submittedName>
        <fullName evidence="4">IS110 family transposase</fullName>
    </submittedName>
</protein>
<gene>
    <name evidence="4" type="ORF">DXC44_16095</name>
</gene>
<dbReference type="PANTHER" id="PTHR33055">
    <property type="entry name" value="TRANSPOSASE FOR INSERTION SEQUENCE ELEMENT IS1111A"/>
    <property type="match status" value="1"/>
</dbReference>
<dbReference type="InterPro" id="IPR047650">
    <property type="entry name" value="Transpos_IS110"/>
</dbReference>
<dbReference type="Proteomes" id="UP000261278">
    <property type="component" value="Unassembled WGS sequence"/>
</dbReference>
<dbReference type="InterPro" id="IPR003346">
    <property type="entry name" value="Transposase_20"/>
</dbReference>
<dbReference type="Pfam" id="PF02371">
    <property type="entry name" value="Transposase_20"/>
    <property type="match status" value="1"/>
</dbReference>
<dbReference type="InterPro" id="IPR002525">
    <property type="entry name" value="Transp_IS110-like_N"/>
</dbReference>
<keyword evidence="1" id="KW-0175">Coiled coil</keyword>
<dbReference type="PANTHER" id="PTHR33055:SF3">
    <property type="entry name" value="PUTATIVE TRANSPOSASE FOR IS117-RELATED"/>
    <property type="match status" value="1"/>
</dbReference>
<evidence type="ECO:0000259" key="2">
    <source>
        <dbReference type="Pfam" id="PF01548"/>
    </source>
</evidence>
<feature type="domain" description="Transposase IS116/IS110/IS902 C-terminal" evidence="3">
    <location>
        <begin position="214"/>
        <end position="300"/>
    </location>
</feature>
<evidence type="ECO:0000256" key="1">
    <source>
        <dbReference type="SAM" id="Coils"/>
    </source>
</evidence>
<organism evidence="4 5">
    <name type="scientific">Phocaeicola vulgatus</name>
    <name type="common">Bacteroides vulgatus</name>
    <dbReference type="NCBI Taxonomy" id="821"/>
    <lineage>
        <taxon>Bacteria</taxon>
        <taxon>Pseudomonadati</taxon>
        <taxon>Bacteroidota</taxon>
        <taxon>Bacteroidia</taxon>
        <taxon>Bacteroidales</taxon>
        <taxon>Bacteroidaceae</taxon>
        <taxon>Phocaeicola</taxon>
    </lineage>
</organism>
<reference evidence="4 5" key="1">
    <citation type="submission" date="2018-08" db="EMBL/GenBank/DDBJ databases">
        <title>A genome reference for cultivated species of the human gut microbiota.</title>
        <authorList>
            <person name="Zou Y."/>
            <person name="Xue W."/>
            <person name="Luo G."/>
        </authorList>
    </citation>
    <scope>NUCLEOTIDE SEQUENCE [LARGE SCALE GENOMIC DNA]</scope>
    <source>
        <strain evidence="4 5">TF05-18</strain>
    </source>
</reference>